<name>A0ACB8TLL3_9AGAM</name>
<dbReference type="EMBL" id="MU277187">
    <property type="protein sequence ID" value="KAI0069315.1"/>
    <property type="molecule type" value="Genomic_DNA"/>
</dbReference>
<reference evidence="1" key="2">
    <citation type="journal article" date="2022" name="New Phytol.">
        <title>Evolutionary transition to the ectomycorrhizal habit in the genomes of a hyperdiverse lineage of mushroom-forming fungi.</title>
        <authorList>
            <person name="Looney B."/>
            <person name="Miyauchi S."/>
            <person name="Morin E."/>
            <person name="Drula E."/>
            <person name="Courty P.E."/>
            <person name="Kohler A."/>
            <person name="Kuo A."/>
            <person name="LaButti K."/>
            <person name="Pangilinan J."/>
            <person name="Lipzen A."/>
            <person name="Riley R."/>
            <person name="Andreopoulos W."/>
            <person name="He G."/>
            <person name="Johnson J."/>
            <person name="Nolan M."/>
            <person name="Tritt A."/>
            <person name="Barry K.W."/>
            <person name="Grigoriev I.V."/>
            <person name="Nagy L.G."/>
            <person name="Hibbett D."/>
            <person name="Henrissat B."/>
            <person name="Matheny P.B."/>
            <person name="Labbe J."/>
            <person name="Martin F.M."/>
        </authorList>
    </citation>
    <scope>NUCLEOTIDE SEQUENCE</scope>
    <source>
        <strain evidence="1">HHB10654</strain>
    </source>
</reference>
<dbReference type="Proteomes" id="UP000814140">
    <property type="component" value="Unassembled WGS sequence"/>
</dbReference>
<protein>
    <submittedName>
        <fullName evidence="1">Cytochrome P450</fullName>
    </submittedName>
</protein>
<evidence type="ECO:0000313" key="2">
    <source>
        <dbReference type="Proteomes" id="UP000814140"/>
    </source>
</evidence>
<sequence length="516" mass="57400">MVSSSLIAAANLPVLAIVIFVFRIFEDRRRRKGLAYPPGPRRLPIIGNLLEIPFEHSWLTYAEWAKSYGDIISLTVLGQVIVILNSPKSARDLLDKRSATYSARPPIPFYDLMEWGWLVPTAPYDDAWRAKRKMLDLGLRPNAAIQYHPLQKAKANDLLKDLASNPENFREHLGHFQGAIIMSIVYGYDVKERGDRYLAVANEMTELGTTTVLPGACLVNDLPILRHLPEWLPGMSFKGLARHGRRVGEDMRYPPFQFVKNAMRSGTARPSITLANLQEIDDIDSPESEEAQRLITEASGSLYSAGADTTVSTMASFFLMLAQYPDIQKKAQAELDAVTGRARLPDYSDRARLPYIDAICKELVRWRLVTPLGVPHAAMQDDVYNGYFIPKGALVIANSWAMLHDPSAYPDPEAFRPERFLTEDGKVKDDPTLSAAFGFGKRICPGRHLVDMTLYIVVSSVLSTFTVGKAKDAQGKEIPVDCAYTGALVSYPEAFKCSITPRDGKAEQLIVGAHND</sequence>
<gene>
    <name evidence="1" type="ORF">BV25DRAFT_1875007</name>
</gene>
<organism evidence="1 2">
    <name type="scientific">Artomyces pyxidatus</name>
    <dbReference type="NCBI Taxonomy" id="48021"/>
    <lineage>
        <taxon>Eukaryota</taxon>
        <taxon>Fungi</taxon>
        <taxon>Dikarya</taxon>
        <taxon>Basidiomycota</taxon>
        <taxon>Agaricomycotina</taxon>
        <taxon>Agaricomycetes</taxon>
        <taxon>Russulales</taxon>
        <taxon>Auriscalpiaceae</taxon>
        <taxon>Artomyces</taxon>
    </lineage>
</organism>
<keyword evidence="2" id="KW-1185">Reference proteome</keyword>
<evidence type="ECO:0000313" key="1">
    <source>
        <dbReference type="EMBL" id="KAI0069315.1"/>
    </source>
</evidence>
<proteinExistence type="predicted"/>
<accession>A0ACB8TLL3</accession>
<comment type="caution">
    <text evidence="1">The sequence shown here is derived from an EMBL/GenBank/DDBJ whole genome shotgun (WGS) entry which is preliminary data.</text>
</comment>
<reference evidence="1" key="1">
    <citation type="submission" date="2021-03" db="EMBL/GenBank/DDBJ databases">
        <authorList>
            <consortium name="DOE Joint Genome Institute"/>
            <person name="Ahrendt S."/>
            <person name="Looney B.P."/>
            <person name="Miyauchi S."/>
            <person name="Morin E."/>
            <person name="Drula E."/>
            <person name="Courty P.E."/>
            <person name="Chicoki N."/>
            <person name="Fauchery L."/>
            <person name="Kohler A."/>
            <person name="Kuo A."/>
            <person name="Labutti K."/>
            <person name="Pangilinan J."/>
            <person name="Lipzen A."/>
            <person name="Riley R."/>
            <person name="Andreopoulos W."/>
            <person name="He G."/>
            <person name="Johnson J."/>
            <person name="Barry K.W."/>
            <person name="Grigoriev I.V."/>
            <person name="Nagy L."/>
            <person name="Hibbett D."/>
            <person name="Henrissat B."/>
            <person name="Matheny P.B."/>
            <person name="Labbe J."/>
            <person name="Martin F."/>
        </authorList>
    </citation>
    <scope>NUCLEOTIDE SEQUENCE</scope>
    <source>
        <strain evidence="1">HHB10654</strain>
    </source>
</reference>